<gene>
    <name evidence="1" type="ORF">COL66_29495</name>
</gene>
<proteinExistence type="predicted"/>
<name>A0A2B5I1I4_9BACI</name>
<accession>A0A2B5I1I4</accession>
<dbReference type="AlphaFoldDB" id="A0A2B5I1I4"/>
<protein>
    <submittedName>
        <fullName evidence="1">Uncharacterized protein</fullName>
    </submittedName>
</protein>
<dbReference type="RefSeq" id="WP_098577786.1">
    <property type="nucleotide sequence ID" value="NZ_NVGE01000078.1"/>
</dbReference>
<evidence type="ECO:0000313" key="2">
    <source>
        <dbReference type="Proteomes" id="UP000223311"/>
    </source>
</evidence>
<evidence type="ECO:0000313" key="1">
    <source>
        <dbReference type="EMBL" id="PFZ19113.1"/>
    </source>
</evidence>
<dbReference type="Proteomes" id="UP000223311">
    <property type="component" value="Unassembled WGS sequence"/>
</dbReference>
<reference evidence="1 2" key="1">
    <citation type="submission" date="2017-09" db="EMBL/GenBank/DDBJ databases">
        <title>Large-scale bioinformatics analysis of Bacillus genomes uncovers conserved roles of natural products in bacterial physiology.</title>
        <authorList>
            <consortium name="Agbiome Team Llc"/>
            <person name="Bleich R.M."/>
            <person name="Grubbs K.J."/>
            <person name="Santa Maria K.C."/>
            <person name="Allen S.E."/>
            <person name="Farag S."/>
            <person name="Shank E.A."/>
            <person name="Bowers A."/>
        </authorList>
    </citation>
    <scope>NUCLEOTIDE SEQUENCE [LARGE SCALE GENOMIC DNA]</scope>
    <source>
        <strain evidence="1 2">AFS080080</strain>
    </source>
</reference>
<comment type="caution">
    <text evidence="1">The sequence shown here is derived from an EMBL/GenBank/DDBJ whole genome shotgun (WGS) entry which is preliminary data.</text>
</comment>
<dbReference type="EMBL" id="NVGE01000078">
    <property type="protein sequence ID" value="PFZ19113.1"/>
    <property type="molecule type" value="Genomic_DNA"/>
</dbReference>
<organism evidence="1 2">
    <name type="scientific">Bacillus wiedmannii</name>
    <dbReference type="NCBI Taxonomy" id="1890302"/>
    <lineage>
        <taxon>Bacteria</taxon>
        <taxon>Bacillati</taxon>
        <taxon>Bacillota</taxon>
        <taxon>Bacilli</taxon>
        <taxon>Bacillales</taxon>
        <taxon>Bacillaceae</taxon>
        <taxon>Bacillus</taxon>
        <taxon>Bacillus cereus group</taxon>
    </lineage>
</organism>
<sequence>MNEFKTLMNAIQFITFEELPVGLQQEINSNVDSNEIENGVLLFKVRNLNVGGYPHTIVYIETEANYYVFTHVVLKAGASIRKQTISKTTISMFHLLHNEDRGGNVLCSQS</sequence>